<keyword evidence="2" id="KW-0479">Metal-binding</keyword>
<accession>E3NUL4</accession>
<protein>
    <recommendedName>
        <fullName evidence="7">Cytochrome P450</fullName>
    </recommendedName>
</protein>
<dbReference type="InParanoid" id="E3NUL4"/>
<dbReference type="GO" id="GO:0006805">
    <property type="term" value="P:xenobiotic metabolic process"/>
    <property type="evidence" value="ECO:0007669"/>
    <property type="project" value="TreeGrafter"/>
</dbReference>
<dbReference type="Proteomes" id="UP000008281">
    <property type="component" value="Unassembled WGS sequence"/>
</dbReference>
<evidence type="ECO:0000256" key="3">
    <source>
        <dbReference type="ARBA" id="ARBA00023004"/>
    </source>
</evidence>
<dbReference type="PANTHER" id="PTHR24300">
    <property type="entry name" value="CYTOCHROME P450 508A4-RELATED"/>
    <property type="match status" value="1"/>
</dbReference>
<dbReference type="AlphaFoldDB" id="E3NUL4"/>
<dbReference type="eggNOG" id="KOG0156">
    <property type="taxonomic scope" value="Eukaryota"/>
</dbReference>
<sequence length="108" mass="12485">MEQLDSVCFDLWVAGMETTSNTLYWSLLYVLLNPKVLERVYEELDTKIGSDRIITTTDRPNLNYINATINVSLDKKLRFQLISKVSSKLFFIIISCEHHSKNTVLVKT</sequence>
<comment type="similarity">
    <text evidence="1">Belongs to the cytochrome P450 family.</text>
</comment>
<evidence type="ECO:0008006" key="7">
    <source>
        <dbReference type="Google" id="ProtNLM"/>
    </source>
</evidence>
<gene>
    <name evidence="5" type="ORF">CRE_23845</name>
</gene>
<evidence type="ECO:0000256" key="4">
    <source>
        <dbReference type="ARBA" id="ARBA00023033"/>
    </source>
</evidence>
<dbReference type="GO" id="GO:0005506">
    <property type="term" value="F:iron ion binding"/>
    <property type="evidence" value="ECO:0007669"/>
    <property type="project" value="InterPro"/>
</dbReference>
<dbReference type="InterPro" id="IPR001128">
    <property type="entry name" value="Cyt_P450"/>
</dbReference>
<reference evidence="5" key="1">
    <citation type="submission" date="2007-07" db="EMBL/GenBank/DDBJ databases">
        <title>PCAP assembly of the Caenorhabditis remanei genome.</title>
        <authorList>
            <consortium name="The Caenorhabditis remanei Sequencing Consortium"/>
            <person name="Wilson R.K."/>
        </authorList>
    </citation>
    <scope>NUCLEOTIDE SEQUENCE [LARGE SCALE GENOMIC DNA]</scope>
    <source>
        <strain evidence="5">PB4641</strain>
    </source>
</reference>
<dbReference type="HOGENOM" id="CLU_2199416_0_0_1"/>
<dbReference type="Gene3D" id="1.10.630.10">
    <property type="entry name" value="Cytochrome P450"/>
    <property type="match status" value="1"/>
</dbReference>
<name>E3NUL4_CAERE</name>
<dbReference type="EMBL" id="DS270592">
    <property type="protein sequence ID" value="EFO95895.1"/>
    <property type="molecule type" value="Genomic_DNA"/>
</dbReference>
<keyword evidence="4" id="KW-0560">Oxidoreductase</keyword>
<dbReference type="GO" id="GO:0016712">
    <property type="term" value="F:oxidoreductase activity, acting on paired donors, with incorporation or reduction of molecular oxygen, reduced flavin or flavoprotein as one donor, and incorporation of one atom of oxygen"/>
    <property type="evidence" value="ECO:0007669"/>
    <property type="project" value="TreeGrafter"/>
</dbReference>
<dbReference type="PRINTS" id="PR00463">
    <property type="entry name" value="EP450I"/>
</dbReference>
<keyword evidence="6" id="KW-1185">Reference proteome</keyword>
<dbReference type="GO" id="GO:0005737">
    <property type="term" value="C:cytoplasm"/>
    <property type="evidence" value="ECO:0007669"/>
    <property type="project" value="TreeGrafter"/>
</dbReference>
<dbReference type="InterPro" id="IPR036396">
    <property type="entry name" value="Cyt_P450_sf"/>
</dbReference>
<dbReference type="OrthoDB" id="1055148at2759"/>
<dbReference type="GO" id="GO:0020037">
    <property type="term" value="F:heme binding"/>
    <property type="evidence" value="ECO:0007669"/>
    <property type="project" value="InterPro"/>
</dbReference>
<evidence type="ECO:0000313" key="6">
    <source>
        <dbReference type="Proteomes" id="UP000008281"/>
    </source>
</evidence>
<dbReference type="GO" id="GO:0006082">
    <property type="term" value="P:organic acid metabolic process"/>
    <property type="evidence" value="ECO:0007669"/>
    <property type="project" value="TreeGrafter"/>
</dbReference>
<evidence type="ECO:0000256" key="2">
    <source>
        <dbReference type="ARBA" id="ARBA00022723"/>
    </source>
</evidence>
<dbReference type="STRING" id="31234.E3NUL4"/>
<dbReference type="PANTHER" id="PTHR24300:SF369">
    <property type="entry name" value="CYTOCHROME P450 FAMILY"/>
    <property type="match status" value="1"/>
</dbReference>
<keyword evidence="3" id="KW-0408">Iron</keyword>
<keyword evidence="4" id="KW-0503">Monooxygenase</keyword>
<dbReference type="SUPFAM" id="SSF48264">
    <property type="entry name" value="Cytochrome P450"/>
    <property type="match status" value="1"/>
</dbReference>
<organism evidence="6">
    <name type="scientific">Caenorhabditis remanei</name>
    <name type="common">Caenorhabditis vulgaris</name>
    <dbReference type="NCBI Taxonomy" id="31234"/>
    <lineage>
        <taxon>Eukaryota</taxon>
        <taxon>Metazoa</taxon>
        <taxon>Ecdysozoa</taxon>
        <taxon>Nematoda</taxon>
        <taxon>Chromadorea</taxon>
        <taxon>Rhabditida</taxon>
        <taxon>Rhabditina</taxon>
        <taxon>Rhabditomorpha</taxon>
        <taxon>Rhabditoidea</taxon>
        <taxon>Rhabditidae</taxon>
        <taxon>Peloderinae</taxon>
        <taxon>Caenorhabditis</taxon>
    </lineage>
</organism>
<dbReference type="InterPro" id="IPR002401">
    <property type="entry name" value="Cyt_P450_E_grp-I"/>
</dbReference>
<dbReference type="InterPro" id="IPR050182">
    <property type="entry name" value="Cytochrome_P450_fam2"/>
</dbReference>
<evidence type="ECO:0000313" key="5">
    <source>
        <dbReference type="EMBL" id="EFO95895.1"/>
    </source>
</evidence>
<dbReference type="Pfam" id="PF00067">
    <property type="entry name" value="p450"/>
    <property type="match status" value="1"/>
</dbReference>
<proteinExistence type="inferred from homology"/>
<evidence type="ECO:0000256" key="1">
    <source>
        <dbReference type="ARBA" id="ARBA00010617"/>
    </source>
</evidence>